<dbReference type="PROSITE" id="PS51684">
    <property type="entry name" value="SAM_MT_TRM5_TYW2"/>
    <property type="match status" value="1"/>
</dbReference>
<dbReference type="Pfam" id="PF25133">
    <property type="entry name" value="TYW2_N_2"/>
    <property type="match status" value="1"/>
</dbReference>
<evidence type="ECO:0000256" key="11">
    <source>
        <dbReference type="ARBA" id="ARBA00069229"/>
    </source>
</evidence>
<dbReference type="OrthoDB" id="263283at2759"/>
<dbReference type="FunFam" id="3.40.50.150:FF:000131">
    <property type="entry name" value="tRNA wybutosine-synthesizing protein 2/3/4"/>
    <property type="match status" value="1"/>
</dbReference>
<dbReference type="Pfam" id="PF02676">
    <property type="entry name" value="TYW3"/>
    <property type="match status" value="1"/>
</dbReference>
<dbReference type="CDD" id="cd02440">
    <property type="entry name" value="AdoMet_MTases"/>
    <property type="match status" value="1"/>
</dbReference>
<keyword evidence="5" id="KW-0808">Transferase</keyword>
<dbReference type="InterPro" id="IPR003827">
    <property type="entry name" value="tRNA_yW-synthesising"/>
</dbReference>
<evidence type="ECO:0000313" key="14">
    <source>
        <dbReference type="EMBL" id="TMW68651.1"/>
    </source>
</evidence>
<evidence type="ECO:0000256" key="12">
    <source>
        <dbReference type="SAM" id="MobiDB-lite"/>
    </source>
</evidence>
<evidence type="ECO:0000256" key="3">
    <source>
        <dbReference type="ARBA" id="ARBA00012750"/>
    </source>
</evidence>
<dbReference type="InterPro" id="IPR056744">
    <property type="entry name" value="TRM5/TYW2-like_N"/>
</dbReference>
<dbReference type="SUPFAM" id="SSF53335">
    <property type="entry name" value="S-adenosyl-L-methionine-dependent methyltransferases"/>
    <property type="match status" value="1"/>
</dbReference>
<accession>A0A8K1CU40</accession>
<evidence type="ECO:0000256" key="9">
    <source>
        <dbReference type="ARBA" id="ARBA00049400"/>
    </source>
</evidence>
<comment type="catalytic activity">
    <reaction evidence="8">
        <text>4-demethyl-7-[(3S)-3-amino-3-carboxypropyl]wyosine(37) in tRNA(Phe) + S-adenosyl-L-methionine = 7-[(3S)-3-amino-3-carboxypropyl]wyosine(37) in tRNA(Phe) + S-adenosyl-L-homocysteine + H(+)</text>
        <dbReference type="Rhea" id="RHEA:36635"/>
        <dbReference type="Rhea" id="RHEA-COMP:10378"/>
        <dbReference type="Rhea" id="RHEA-COMP:10379"/>
        <dbReference type="ChEBI" id="CHEBI:15378"/>
        <dbReference type="ChEBI" id="CHEBI:57856"/>
        <dbReference type="ChEBI" id="CHEBI:59789"/>
        <dbReference type="ChEBI" id="CHEBI:73543"/>
        <dbReference type="ChEBI" id="CHEBI:73550"/>
        <dbReference type="EC" id="2.1.1.282"/>
    </reaction>
</comment>
<dbReference type="InterPro" id="IPR036602">
    <property type="entry name" value="tRNA_yW-synthesising-like_sf"/>
</dbReference>
<evidence type="ECO:0000256" key="7">
    <source>
        <dbReference type="ARBA" id="ARBA00022694"/>
    </source>
</evidence>
<dbReference type="EC" id="2.5.1.114" evidence="2"/>
<dbReference type="GO" id="GO:0008175">
    <property type="term" value="F:tRNA methyltransferase activity"/>
    <property type="evidence" value="ECO:0007669"/>
    <property type="project" value="TreeGrafter"/>
</dbReference>
<dbReference type="InterPro" id="IPR030382">
    <property type="entry name" value="MeTrfase_TRM5/TYW2"/>
</dbReference>
<dbReference type="Gene3D" id="2.120.10.80">
    <property type="entry name" value="Kelch-type beta propeller"/>
    <property type="match status" value="2"/>
</dbReference>
<evidence type="ECO:0000313" key="15">
    <source>
        <dbReference type="Proteomes" id="UP000794436"/>
    </source>
</evidence>
<dbReference type="GO" id="GO:0030488">
    <property type="term" value="P:tRNA methylation"/>
    <property type="evidence" value="ECO:0007669"/>
    <property type="project" value="TreeGrafter"/>
</dbReference>
<keyword evidence="4" id="KW-0489">Methyltransferase</keyword>
<gene>
    <name evidence="14" type="ORF">Poli38472_006119</name>
</gene>
<dbReference type="EMBL" id="SPLM01000002">
    <property type="protein sequence ID" value="TMW68651.1"/>
    <property type="molecule type" value="Genomic_DNA"/>
</dbReference>
<dbReference type="PANTHER" id="PTHR23245">
    <property type="entry name" value="TRNA METHYLTRANSFERASE"/>
    <property type="match status" value="1"/>
</dbReference>
<dbReference type="AlphaFoldDB" id="A0A8K1CU40"/>
<dbReference type="Gene3D" id="3.30.300.110">
    <property type="entry name" value="Met-10+ protein-like domains"/>
    <property type="match status" value="1"/>
</dbReference>
<evidence type="ECO:0000256" key="1">
    <source>
        <dbReference type="ARBA" id="ARBA00004797"/>
    </source>
</evidence>
<dbReference type="FunFam" id="3.30.1960.10:FF:000003">
    <property type="entry name" value="tRNA methyltransferase"/>
    <property type="match status" value="1"/>
</dbReference>
<dbReference type="GO" id="GO:0102522">
    <property type="term" value="F:tRNA 4-demethylwyosine alpha-amino-alpha-carboxypropyltransferase activity"/>
    <property type="evidence" value="ECO:0007669"/>
    <property type="project" value="UniProtKB-EC"/>
</dbReference>
<sequence>MMLATTAFEQLKRESLRKLRAVEDKSPKGSVDAPILELIRTINDHPDYVTSSSCSGRIALFCGVAAGSALDVTDETGVAASGSDHLITKGGKWLLAEHATVSMETLRNALRVSTQPASFASNMIIFKHEPFIMHVVCRDVDAAKELLQWGLSCGFRESGIVLGNKKIMCAIRTTANAMEIPLGRSVQELLVNETYLQWLLDIANDKFEANRKKTDQLFAAFKTRFLDVPAPKTGPTVSQKALTSTISLRGSRALANNVLLQRLGHSSVAYHNDVYVFGGQAKTSAGTLTRVDELLKVSIDKDNFVTLMDAAGAPSSRMHHSAVVVGEQMVVFGGRAGPLHCYNDVYAFEFATQTWRPVEVRGEVAPAPRWKHTACAVGNVLYVHGGRDAATVFSDLYALDFGQTPLMWRKIEPAEGIEIPPRFDHTGVVVAETQLLFWGGLWSLEDIQGNNRAVCTVYDTMSGQWGTRAIKNPTSGPLPALTGASSAVVDDAHVVVCGGASPKAALDETTPQALYALNFWTMEWQRLGTTVTDQTSYIYATCTWLVERSALVVLGGGFQCFGFGQVLSASGVCELVVVRKNEKDKVMAPSTRSTPPTSTPTTTTHKTEQANATPSTKDDSAPPSAPVLDMSHPWGVLAEKAQVKAVKTRLEQANVYDKTRRVHIVPDRTLPKSGGTAFLLPVTTAFEEARRSYHDLRELQVILDEDAYANKFGKASGLNRNDVIQRTVLEFAKRHRLPEALLSSIPDRYEFVGDVLLVPMDTFLEPEWSSFANDMWKAVCASTTPRLSRVARKAFIDPSEKRQSHVELLFMNPAAMTTHRKHIPGWVEVRENGITYGWDLTKVMFSSGNVTEKARMAKIGCANEIIVDLFCGIGYYVLPFLVHGGAAFVHACEWNPDSVDALKFNLERNHVADRCRIYEGDNQLNAPGIGAVADRVNLGLLPTSEKAWPLAVQVLKHSGGWMHVHDNVAVEDRARWEAHVVASIRSLGEAYGKHWHVSCEHVERVKSYAPKVHHLVADIRCVAI</sequence>
<dbReference type="SUPFAM" id="SSF111278">
    <property type="entry name" value="SSo0622-like"/>
    <property type="match status" value="1"/>
</dbReference>
<evidence type="ECO:0000256" key="5">
    <source>
        <dbReference type="ARBA" id="ARBA00022679"/>
    </source>
</evidence>
<keyword evidence="15" id="KW-1185">Reference proteome</keyword>
<dbReference type="Pfam" id="PF24681">
    <property type="entry name" value="Kelch_KLHDC2_KLHL20_DRC7"/>
    <property type="match status" value="1"/>
</dbReference>
<evidence type="ECO:0000256" key="10">
    <source>
        <dbReference type="ARBA" id="ARBA00058049"/>
    </source>
</evidence>
<dbReference type="Pfam" id="PF02475">
    <property type="entry name" value="TRM5-TYW2_MTfase"/>
    <property type="match status" value="1"/>
</dbReference>
<comment type="catalytic activity">
    <reaction evidence="9">
        <text>4-demethylwyosine(37) in tRNA(Phe) + S-adenosyl-L-methionine = 4-demethyl-7-[(3S)-3-amino-3-carboxypropyl]wyosine(37) in tRNA(Phe) + S-methyl-5'-thioadenosine + H(+)</text>
        <dbReference type="Rhea" id="RHEA:36355"/>
        <dbReference type="Rhea" id="RHEA-COMP:10164"/>
        <dbReference type="Rhea" id="RHEA-COMP:10378"/>
        <dbReference type="ChEBI" id="CHEBI:15378"/>
        <dbReference type="ChEBI" id="CHEBI:17509"/>
        <dbReference type="ChEBI" id="CHEBI:59789"/>
        <dbReference type="ChEBI" id="CHEBI:64315"/>
        <dbReference type="ChEBI" id="CHEBI:73550"/>
        <dbReference type="EC" id="2.5.1.114"/>
    </reaction>
</comment>
<dbReference type="InterPro" id="IPR029063">
    <property type="entry name" value="SAM-dependent_MTases_sf"/>
</dbReference>
<evidence type="ECO:0000256" key="4">
    <source>
        <dbReference type="ARBA" id="ARBA00022603"/>
    </source>
</evidence>
<dbReference type="EC" id="2.1.1.282" evidence="3"/>
<feature type="compositionally biased region" description="Low complexity" evidence="12">
    <location>
        <begin position="589"/>
        <end position="604"/>
    </location>
</feature>
<dbReference type="GO" id="GO:0005737">
    <property type="term" value="C:cytoplasm"/>
    <property type="evidence" value="ECO:0007669"/>
    <property type="project" value="TreeGrafter"/>
</dbReference>
<protein>
    <recommendedName>
        <fullName evidence="11">tRNA wybutosine-synthesizing protein 3</fullName>
        <ecNumber evidence="3">2.1.1.282</ecNumber>
        <ecNumber evidence="2">2.5.1.114</ecNumber>
    </recommendedName>
</protein>
<evidence type="ECO:0000259" key="13">
    <source>
        <dbReference type="PROSITE" id="PS51684"/>
    </source>
</evidence>
<evidence type="ECO:0000256" key="2">
    <source>
        <dbReference type="ARBA" id="ARBA00012265"/>
    </source>
</evidence>
<dbReference type="Gene3D" id="3.40.50.150">
    <property type="entry name" value="Vaccinia Virus protein VP39"/>
    <property type="match status" value="1"/>
</dbReference>
<evidence type="ECO:0000256" key="8">
    <source>
        <dbReference type="ARBA" id="ARBA00049202"/>
    </source>
</evidence>
<dbReference type="GO" id="GO:0031591">
    <property type="term" value="P:wybutosine biosynthetic process"/>
    <property type="evidence" value="ECO:0007669"/>
    <property type="project" value="TreeGrafter"/>
</dbReference>
<name>A0A8K1CU40_PYTOL</name>
<comment type="caution">
    <text evidence="14">The sequence shown here is derived from an EMBL/GenBank/DDBJ whole genome shotgun (WGS) entry which is preliminary data.</text>
</comment>
<dbReference type="InterPro" id="IPR015915">
    <property type="entry name" value="Kelch-typ_b-propeller"/>
</dbReference>
<dbReference type="InterPro" id="IPR056743">
    <property type="entry name" value="TRM5-TYW2-like_MTfase"/>
</dbReference>
<dbReference type="SUPFAM" id="SSF117281">
    <property type="entry name" value="Kelch motif"/>
    <property type="match status" value="1"/>
</dbReference>
<dbReference type="PANTHER" id="PTHR23245:SF25">
    <property type="entry name" value="TRNA WYBUTOSINE-SYNTHESIZING PROTEIN 2 HOMOLOG"/>
    <property type="match status" value="1"/>
</dbReference>
<keyword evidence="6" id="KW-0949">S-adenosyl-L-methionine</keyword>
<dbReference type="UniPathway" id="UPA00375"/>
<evidence type="ECO:0000256" key="6">
    <source>
        <dbReference type="ARBA" id="ARBA00022691"/>
    </source>
</evidence>
<reference evidence="14" key="1">
    <citation type="submission" date="2019-03" db="EMBL/GenBank/DDBJ databases">
        <title>Long read genome sequence of the mycoparasitic Pythium oligandrum ATCC 38472 isolated from sugarbeet rhizosphere.</title>
        <authorList>
            <person name="Gaulin E."/>
        </authorList>
    </citation>
    <scope>NUCLEOTIDE SEQUENCE</scope>
    <source>
        <strain evidence="14">ATCC 38472_TT</strain>
    </source>
</reference>
<comment type="function">
    <text evidence="10">S-adenosyl-L-methionine-dependent methyltransferase that acts as a component of the wybutosine biosynthesis pathway. Wybutosine is a hyper modified guanosine with a tricyclic base found at the 3'-position adjacent to the anticodon of eukaryotic phenylalanine tRNA. Probably methylates N-4 position of wybutosine-86 to produce wybutosine-72.</text>
</comment>
<organism evidence="14 15">
    <name type="scientific">Pythium oligandrum</name>
    <name type="common">Mycoparasitic fungus</name>
    <dbReference type="NCBI Taxonomy" id="41045"/>
    <lineage>
        <taxon>Eukaryota</taxon>
        <taxon>Sar</taxon>
        <taxon>Stramenopiles</taxon>
        <taxon>Oomycota</taxon>
        <taxon>Peronosporomycetes</taxon>
        <taxon>Pythiales</taxon>
        <taxon>Pythiaceae</taxon>
        <taxon>Pythium</taxon>
    </lineage>
</organism>
<dbReference type="Proteomes" id="UP000794436">
    <property type="component" value="Unassembled WGS sequence"/>
</dbReference>
<feature type="region of interest" description="Disordered" evidence="12">
    <location>
        <begin position="584"/>
        <end position="629"/>
    </location>
</feature>
<feature type="domain" description="SAM-dependent methyltransferase TRM5/TYW2-type" evidence="13">
    <location>
        <begin position="749"/>
        <end position="1023"/>
    </location>
</feature>
<keyword evidence="7" id="KW-0819">tRNA processing</keyword>
<comment type="pathway">
    <text evidence="1">tRNA modification; wybutosine-tRNA(Phe) biosynthesis.</text>
</comment>
<proteinExistence type="predicted"/>
<dbReference type="Gene3D" id="3.30.1960.10">
    <property type="entry name" value="tRNA wybutosine-synthesizing-like"/>
    <property type="match status" value="1"/>
</dbReference>